<dbReference type="CDD" id="cd00063">
    <property type="entry name" value="FN3"/>
    <property type="match status" value="1"/>
</dbReference>
<dbReference type="SUPFAM" id="SSF49265">
    <property type="entry name" value="Fibronectin type III"/>
    <property type="match status" value="1"/>
</dbReference>
<evidence type="ECO:0000313" key="3">
    <source>
        <dbReference type="Proteomes" id="UP001208570"/>
    </source>
</evidence>
<proteinExistence type="predicted"/>
<comment type="caution">
    <text evidence="2">The sequence shown here is derived from an EMBL/GenBank/DDBJ whole genome shotgun (WGS) entry which is preliminary data.</text>
</comment>
<evidence type="ECO:0000259" key="1">
    <source>
        <dbReference type="PROSITE" id="PS50853"/>
    </source>
</evidence>
<protein>
    <recommendedName>
        <fullName evidence="1">Fibronectin type-III domain-containing protein</fullName>
    </recommendedName>
</protein>
<gene>
    <name evidence="2" type="ORF">LSH36_9g11037</name>
</gene>
<dbReference type="InterPro" id="IPR036116">
    <property type="entry name" value="FN3_sf"/>
</dbReference>
<dbReference type="SUPFAM" id="SSF63825">
    <property type="entry name" value="YWTD domain"/>
    <property type="match status" value="1"/>
</dbReference>
<organism evidence="2 3">
    <name type="scientific">Paralvinella palmiformis</name>
    <dbReference type="NCBI Taxonomy" id="53620"/>
    <lineage>
        <taxon>Eukaryota</taxon>
        <taxon>Metazoa</taxon>
        <taxon>Spiralia</taxon>
        <taxon>Lophotrochozoa</taxon>
        <taxon>Annelida</taxon>
        <taxon>Polychaeta</taxon>
        <taxon>Sedentaria</taxon>
        <taxon>Canalipalpata</taxon>
        <taxon>Terebellida</taxon>
        <taxon>Terebelliformia</taxon>
        <taxon>Alvinellidae</taxon>
        <taxon>Paralvinella</taxon>
    </lineage>
</organism>
<dbReference type="InterPro" id="IPR003961">
    <property type="entry name" value="FN3_dom"/>
</dbReference>
<dbReference type="EMBL" id="JAODUP010000009">
    <property type="protein sequence ID" value="KAK2169516.1"/>
    <property type="molecule type" value="Genomic_DNA"/>
</dbReference>
<dbReference type="AlphaFoldDB" id="A0AAD9KDW7"/>
<dbReference type="Gene3D" id="2.60.40.10">
    <property type="entry name" value="Immunoglobulins"/>
    <property type="match status" value="1"/>
</dbReference>
<dbReference type="InterPro" id="IPR013783">
    <property type="entry name" value="Ig-like_fold"/>
</dbReference>
<evidence type="ECO:0000313" key="2">
    <source>
        <dbReference type="EMBL" id="KAK2169516.1"/>
    </source>
</evidence>
<accession>A0AAD9KDW7</accession>
<keyword evidence="3" id="KW-1185">Reference proteome</keyword>
<dbReference type="Gene3D" id="2.120.10.30">
    <property type="entry name" value="TolB, C-terminal domain"/>
    <property type="match status" value="1"/>
</dbReference>
<dbReference type="InterPro" id="IPR011042">
    <property type="entry name" value="6-blade_b-propeller_TolB-like"/>
</dbReference>
<sequence>MPLFCCYRYLFWVQQGEDGGLYRLDLADLSDHGPINNPVHFRIVSGDQMTAFTVDYPNFRIFFPDETRNSLMSVYLDGKDLRDIRQNTQQQQVGSMQFVDVHSMALYDGILYWTNGRHVNFEEYDPIVNQYVHNEVFIDVPLMPPKNLEILFSDHSALLSWEPPDVDQGRGAWHDWLYEVEEVNHHTSPDGMTSNITGHSLQVMNLMPD</sequence>
<feature type="non-terminal residue" evidence="2">
    <location>
        <position position="209"/>
    </location>
</feature>
<feature type="domain" description="Fibronectin type-III" evidence="1">
    <location>
        <begin position="144"/>
        <end position="209"/>
    </location>
</feature>
<reference evidence="2" key="1">
    <citation type="journal article" date="2023" name="Mol. Biol. Evol.">
        <title>Third-Generation Sequencing Reveals the Adaptive Role of the Epigenome in Three Deep-Sea Polychaetes.</title>
        <authorList>
            <person name="Perez M."/>
            <person name="Aroh O."/>
            <person name="Sun Y."/>
            <person name="Lan Y."/>
            <person name="Juniper S.K."/>
            <person name="Young C.R."/>
            <person name="Angers B."/>
            <person name="Qian P.Y."/>
        </authorList>
    </citation>
    <scope>NUCLEOTIDE SEQUENCE</scope>
    <source>
        <strain evidence="2">P08H-3</strain>
    </source>
</reference>
<dbReference type="PROSITE" id="PS50853">
    <property type="entry name" value="FN3"/>
    <property type="match status" value="1"/>
</dbReference>
<name>A0AAD9KDW7_9ANNE</name>
<dbReference type="Proteomes" id="UP001208570">
    <property type="component" value="Unassembled WGS sequence"/>
</dbReference>